<evidence type="ECO:0000313" key="3">
    <source>
        <dbReference type="Proteomes" id="UP000178023"/>
    </source>
</evidence>
<dbReference type="InterPro" id="IPR011041">
    <property type="entry name" value="Quinoprot_gluc/sorb_DH_b-prop"/>
</dbReference>
<comment type="caution">
    <text evidence="2">The sequence shown here is derived from an EMBL/GenBank/DDBJ whole genome shotgun (WGS) entry which is preliminary data.</text>
</comment>
<reference evidence="2 3" key="1">
    <citation type="journal article" date="2016" name="Nat. Commun.">
        <title>Thousands of microbial genomes shed light on interconnected biogeochemical processes in an aquifer system.</title>
        <authorList>
            <person name="Anantharaman K."/>
            <person name="Brown C.T."/>
            <person name="Hug L.A."/>
            <person name="Sharon I."/>
            <person name="Castelle C.J."/>
            <person name="Probst A.J."/>
            <person name="Thomas B.C."/>
            <person name="Singh A."/>
            <person name="Wilkins M.J."/>
            <person name="Karaoz U."/>
            <person name="Brodie E.L."/>
            <person name="Williams K.H."/>
            <person name="Hubbard S.S."/>
            <person name="Banfield J.F."/>
        </authorList>
    </citation>
    <scope>NUCLEOTIDE SEQUENCE [LARGE SCALE GENOMIC DNA]</scope>
</reference>
<sequence>MKKYIFTGLILVLALLYYLGGIGAVKKLIFPNALEEGNLSFLSIGEGFKIEVFADKLDGPRVIAFGPKGEMLVSETQKGRVVILEDLNRDGKADNQKTLIENLRLPHGLAFYKDSKSGVTYLYIAEQHQVARYKYDVGTVSVVSGPQNIVTFPKESGRHFTRTIAFGPNFRSTPILQGFGSQLTAGKNKLYVSMGSSCDACEEDSWKRAAILESDPAGTYTAEFAGGLRNSVFFDFHPFTGQIWATEMGRDNLGDDLPPDEINIVKVGGPEQEFGARRYGWPFCYGKRIQDKTFHPDKFERIDIPQNCSETEPSAIDIPAHSAPLGLAFITSDKWPKEWKNQLLVAYHGSWNRSAPTGYKIVRFPLGTKGEIPAKIQAEDFVAGWLKDGKVLGRPVDLKFGPDGALYVSDDFAGIIYRITPN</sequence>
<dbReference type="PANTHER" id="PTHR19328">
    <property type="entry name" value="HEDGEHOG-INTERACTING PROTEIN"/>
    <property type="match status" value="1"/>
</dbReference>
<protein>
    <recommendedName>
        <fullName evidence="1">Pyrroloquinoline quinone-dependent pyranose dehydrogenase beta-propeller domain-containing protein</fullName>
    </recommendedName>
</protein>
<dbReference type="PANTHER" id="PTHR19328:SF53">
    <property type="entry name" value="MEMBRANE PROTEIN"/>
    <property type="match status" value="1"/>
</dbReference>
<dbReference type="Pfam" id="PF22807">
    <property type="entry name" value="TrAA12"/>
    <property type="match status" value="1"/>
</dbReference>
<dbReference type="InterPro" id="IPR054539">
    <property type="entry name" value="Beta-prop_PDH"/>
</dbReference>
<dbReference type="Gene3D" id="2.120.10.30">
    <property type="entry name" value="TolB, C-terminal domain"/>
    <property type="match status" value="1"/>
</dbReference>
<dbReference type="InterPro" id="IPR011042">
    <property type="entry name" value="6-blade_b-propeller_TolB-like"/>
</dbReference>
<organism evidence="2 3">
    <name type="scientific">Candidatus Yanofskybacteria bacterium RIFCSPHIGHO2_01_FULL_45_42</name>
    <dbReference type="NCBI Taxonomy" id="1802671"/>
    <lineage>
        <taxon>Bacteria</taxon>
        <taxon>Candidatus Yanofskyibacteriota</taxon>
    </lineage>
</organism>
<dbReference type="AlphaFoldDB" id="A0A1F8F6T8"/>
<accession>A0A1F8F6T8</accession>
<gene>
    <name evidence="2" type="ORF">A2750_01670</name>
</gene>
<dbReference type="EMBL" id="MGJL01000013">
    <property type="protein sequence ID" value="OGN07976.1"/>
    <property type="molecule type" value="Genomic_DNA"/>
</dbReference>
<name>A0A1F8F6T8_9BACT</name>
<proteinExistence type="predicted"/>
<dbReference type="Proteomes" id="UP000178023">
    <property type="component" value="Unassembled WGS sequence"/>
</dbReference>
<feature type="domain" description="Pyrroloquinoline quinone-dependent pyranose dehydrogenase beta-propeller" evidence="1">
    <location>
        <begin position="43"/>
        <end position="420"/>
    </location>
</feature>
<evidence type="ECO:0000313" key="2">
    <source>
        <dbReference type="EMBL" id="OGN07976.1"/>
    </source>
</evidence>
<dbReference type="SUPFAM" id="SSF50952">
    <property type="entry name" value="Soluble quinoprotein glucose dehydrogenase"/>
    <property type="match status" value="1"/>
</dbReference>
<evidence type="ECO:0000259" key="1">
    <source>
        <dbReference type="Pfam" id="PF22807"/>
    </source>
</evidence>